<gene>
    <name evidence="2" type="ORF">GCM10010961_08370</name>
</gene>
<evidence type="ECO:0000259" key="1">
    <source>
        <dbReference type="Pfam" id="PF01755"/>
    </source>
</evidence>
<evidence type="ECO:0000313" key="3">
    <source>
        <dbReference type="Proteomes" id="UP000611500"/>
    </source>
</evidence>
<dbReference type="Proteomes" id="UP000611500">
    <property type="component" value="Unassembled WGS sequence"/>
</dbReference>
<feature type="domain" description="Glycosyl transferase family 25" evidence="1">
    <location>
        <begin position="12"/>
        <end position="109"/>
    </location>
</feature>
<organism evidence="2 3">
    <name type="scientific">Pseudodonghicola xiamenensis</name>
    <dbReference type="NCBI Taxonomy" id="337702"/>
    <lineage>
        <taxon>Bacteria</taxon>
        <taxon>Pseudomonadati</taxon>
        <taxon>Pseudomonadota</taxon>
        <taxon>Alphaproteobacteria</taxon>
        <taxon>Rhodobacterales</taxon>
        <taxon>Paracoccaceae</taxon>
        <taxon>Pseudodonghicola</taxon>
    </lineage>
</organism>
<evidence type="ECO:0000313" key="2">
    <source>
        <dbReference type="EMBL" id="GHG83198.1"/>
    </source>
</evidence>
<comment type="caution">
    <text evidence="2">The sequence shown here is derived from an EMBL/GenBank/DDBJ whole genome shotgun (WGS) entry which is preliminary data.</text>
</comment>
<dbReference type="Pfam" id="PF01755">
    <property type="entry name" value="Glyco_transf_25"/>
    <property type="match status" value="1"/>
</dbReference>
<keyword evidence="3" id="KW-1185">Reference proteome</keyword>
<protein>
    <recommendedName>
        <fullName evidence="1">Glycosyl transferase family 25 domain-containing protein</fullName>
    </recommendedName>
</protein>
<dbReference type="RefSeq" id="WP_051312211.1">
    <property type="nucleotide sequence ID" value="NZ_BNAP01000002.1"/>
</dbReference>
<accession>A0A8J3H521</accession>
<dbReference type="AlphaFoldDB" id="A0A8J3H521"/>
<reference evidence="2" key="2">
    <citation type="submission" date="2020-09" db="EMBL/GenBank/DDBJ databases">
        <authorList>
            <person name="Sun Q."/>
            <person name="Zhou Y."/>
        </authorList>
    </citation>
    <scope>NUCLEOTIDE SEQUENCE</scope>
    <source>
        <strain evidence="2">CGMCC 1.7081</strain>
    </source>
</reference>
<name>A0A8J3H521_9RHOB</name>
<reference evidence="2" key="1">
    <citation type="journal article" date="2014" name="Int. J. Syst. Evol. Microbiol.">
        <title>Complete genome sequence of Corynebacterium casei LMG S-19264T (=DSM 44701T), isolated from a smear-ripened cheese.</title>
        <authorList>
            <consortium name="US DOE Joint Genome Institute (JGI-PGF)"/>
            <person name="Walter F."/>
            <person name="Albersmeier A."/>
            <person name="Kalinowski J."/>
            <person name="Ruckert C."/>
        </authorList>
    </citation>
    <scope>NUCLEOTIDE SEQUENCE</scope>
    <source>
        <strain evidence="2">CGMCC 1.7081</strain>
    </source>
</reference>
<proteinExistence type="predicted"/>
<dbReference type="InterPro" id="IPR002654">
    <property type="entry name" value="Glyco_trans_25"/>
</dbReference>
<sequence>MPNAFLDRFSRTMIINLPDRYDRRQEIEAELRQQGAAIDGERISLFPAMRPETAGAFPSIGARGCFLSHLNLLKAARDSSVKTLLLLEDDAHFGRSFQRFHRVVLDALATTEWDIFYAGHRALAELVPTGPVTRVPPDLSLLTAHAVGFRQPVIARAIPFLEAMLERPQGSPQGGPMHVDGAYNWMRRAHPAFRTFAATPQIITQRASQSDITPRTGWRAGSPIANVLRRLRNHLA</sequence>
<dbReference type="EMBL" id="BNAP01000002">
    <property type="protein sequence ID" value="GHG83198.1"/>
    <property type="molecule type" value="Genomic_DNA"/>
</dbReference>